<gene>
    <name evidence="2" type="ORF">PSALAMII_LOCUS8193</name>
</gene>
<evidence type="ECO:0000259" key="1">
    <source>
        <dbReference type="Pfam" id="PF00135"/>
    </source>
</evidence>
<dbReference type="Pfam" id="PF00135">
    <property type="entry name" value="COesterase"/>
    <property type="match status" value="1"/>
</dbReference>
<dbReference type="SUPFAM" id="SSF53474">
    <property type="entry name" value="alpha/beta-Hydrolases"/>
    <property type="match status" value="1"/>
</dbReference>
<sequence>MSSPKPSTIEIDIPSLGRLKGFEFPNGVKHFSSIPYGRLSKRWTRASLAESWESGYHDGTKLGQVPNMELAKIIYPVEKTSHFIEDAGVDELKSLTINITVPPLQPGGATVHPVFAYVHGGSFIHGGANEPTLHGVNLVSRSVEKGKPVVHVNFMYRTGFGGFLASQDIRDDLQRDGYSGVGNFGLTDQALAFDWIQKFICLFNGDKENVSAIGESAGSASICHHFRAAQPPTYHRAGCMSGQGPTGEAWPLERHELLYQALLRHLNILPGEGALEELRKRPQLEISAATAVVNGVAGGTCNTCDDGWYYSKPPSFSDLESPPSWLKSFMVGDCRDEGLIYRENIAEDTYEDFHSTLGQYIGEQNATVVLEMYDIYPSLEAQDVRLRMEELLGDVNFKILNWMVARQSTIPATFAYHYDQLYELPGPLKGTAFHGSELIHLFMNHPDIMASSEGDVAREMADCWISFVHGEDTWERFSRRNAWIIFGKNITQLELECEEEGLRHYERFRRLVSLDYWPGIGKAVDEIGLKRSRIGRN</sequence>
<dbReference type="OrthoDB" id="4849160at2759"/>
<dbReference type="EMBL" id="CAJVPD010000260">
    <property type="protein sequence ID" value="CAG8405990.1"/>
    <property type="molecule type" value="Genomic_DNA"/>
</dbReference>
<dbReference type="GO" id="GO:0072330">
    <property type="term" value="P:monocarboxylic acid biosynthetic process"/>
    <property type="evidence" value="ECO:0007669"/>
    <property type="project" value="UniProtKB-ARBA"/>
</dbReference>
<dbReference type="Gene3D" id="3.40.50.1820">
    <property type="entry name" value="alpha/beta hydrolase"/>
    <property type="match status" value="1"/>
</dbReference>
<reference evidence="2" key="1">
    <citation type="submission" date="2021-07" db="EMBL/GenBank/DDBJ databases">
        <authorList>
            <person name="Branca A.L. A."/>
        </authorList>
    </citation>
    <scope>NUCLEOTIDE SEQUENCE</scope>
</reference>
<dbReference type="Proteomes" id="UP001152592">
    <property type="component" value="Unassembled WGS sequence"/>
</dbReference>
<feature type="domain" description="Carboxylesterase type B" evidence="1">
    <location>
        <begin position="14"/>
        <end position="475"/>
    </location>
</feature>
<name>A0A9W4NSN0_9EURO</name>
<evidence type="ECO:0000313" key="2">
    <source>
        <dbReference type="EMBL" id="CAG8405990.1"/>
    </source>
</evidence>
<dbReference type="PANTHER" id="PTHR11559">
    <property type="entry name" value="CARBOXYLESTERASE"/>
    <property type="match status" value="1"/>
</dbReference>
<proteinExistence type="predicted"/>
<dbReference type="AlphaFoldDB" id="A0A9W4NSN0"/>
<accession>A0A9W4NSN0</accession>
<dbReference type="InterPro" id="IPR029058">
    <property type="entry name" value="AB_hydrolase_fold"/>
</dbReference>
<evidence type="ECO:0000313" key="3">
    <source>
        <dbReference type="Proteomes" id="UP001152592"/>
    </source>
</evidence>
<comment type="caution">
    <text evidence="2">The sequence shown here is derived from an EMBL/GenBank/DDBJ whole genome shotgun (WGS) entry which is preliminary data.</text>
</comment>
<dbReference type="GO" id="GO:0017000">
    <property type="term" value="P:antibiotic biosynthetic process"/>
    <property type="evidence" value="ECO:0007669"/>
    <property type="project" value="UniProtKB-ARBA"/>
</dbReference>
<dbReference type="InterPro" id="IPR002018">
    <property type="entry name" value="CarbesteraseB"/>
</dbReference>
<organism evidence="2 3">
    <name type="scientific">Penicillium salamii</name>
    <dbReference type="NCBI Taxonomy" id="1612424"/>
    <lineage>
        <taxon>Eukaryota</taxon>
        <taxon>Fungi</taxon>
        <taxon>Dikarya</taxon>
        <taxon>Ascomycota</taxon>
        <taxon>Pezizomycotina</taxon>
        <taxon>Eurotiomycetes</taxon>
        <taxon>Eurotiomycetidae</taxon>
        <taxon>Eurotiales</taxon>
        <taxon>Aspergillaceae</taxon>
        <taxon>Penicillium</taxon>
    </lineage>
</organism>
<protein>
    <recommendedName>
        <fullName evidence="1">Carboxylesterase type B domain-containing protein</fullName>
    </recommendedName>
</protein>
<dbReference type="InterPro" id="IPR050309">
    <property type="entry name" value="Type-B_Carboxylest/Lipase"/>
</dbReference>